<sequence length="154" mass="17622">MPPDNDENHNNGSDDNVLVNRIYYIEGEQINKIQELASESGSRRSKLEAFTSLLWKTIGMSMEELGNDNERYCNVAIAVDGRRRLSEGDGEEKEKLMASQFGNVLTLPFGGKGSQEVHDLLHTVAKKDHFLDLIDWVEERRHVYYCQEHLSPKI</sequence>
<protein>
    <submittedName>
        <fullName evidence="1">Uncharacterized protein</fullName>
    </submittedName>
</protein>
<dbReference type="EMBL" id="JARYMX010000002">
    <property type="protein sequence ID" value="KAJ9563881.1"/>
    <property type="molecule type" value="Genomic_DNA"/>
</dbReference>
<evidence type="ECO:0000313" key="1">
    <source>
        <dbReference type="EMBL" id="KAJ9563881.1"/>
    </source>
</evidence>
<dbReference type="Gene3D" id="3.30.559.10">
    <property type="entry name" value="Chloramphenicol acetyltransferase-like domain"/>
    <property type="match status" value="1"/>
</dbReference>
<dbReference type="Proteomes" id="UP001172457">
    <property type="component" value="Chromosome 2"/>
</dbReference>
<reference evidence="1" key="1">
    <citation type="submission" date="2023-03" db="EMBL/GenBank/DDBJ databases">
        <title>Chromosome-scale reference genome and RAD-based genetic map of yellow starthistle (Centaurea solstitialis) reveal putative structural variation and QTLs associated with invader traits.</title>
        <authorList>
            <person name="Reatini B."/>
            <person name="Cang F.A."/>
            <person name="Jiang Q."/>
            <person name="Mckibben M.T.W."/>
            <person name="Barker M.S."/>
            <person name="Rieseberg L.H."/>
            <person name="Dlugosch K.M."/>
        </authorList>
    </citation>
    <scope>NUCLEOTIDE SEQUENCE</scope>
    <source>
        <strain evidence="1">CAN-66</strain>
        <tissue evidence="1">Leaf</tissue>
    </source>
</reference>
<dbReference type="Pfam" id="PF02458">
    <property type="entry name" value="Transferase"/>
    <property type="match status" value="1"/>
</dbReference>
<dbReference type="InterPro" id="IPR023213">
    <property type="entry name" value="CAT-like_dom_sf"/>
</dbReference>
<evidence type="ECO:0000313" key="2">
    <source>
        <dbReference type="Proteomes" id="UP001172457"/>
    </source>
</evidence>
<accession>A0AA38U0M7</accession>
<comment type="caution">
    <text evidence="1">The sequence shown here is derived from an EMBL/GenBank/DDBJ whole genome shotgun (WGS) entry which is preliminary data.</text>
</comment>
<name>A0AA38U0M7_9ASTR</name>
<organism evidence="1 2">
    <name type="scientific">Centaurea solstitialis</name>
    <name type="common">yellow star-thistle</name>
    <dbReference type="NCBI Taxonomy" id="347529"/>
    <lineage>
        <taxon>Eukaryota</taxon>
        <taxon>Viridiplantae</taxon>
        <taxon>Streptophyta</taxon>
        <taxon>Embryophyta</taxon>
        <taxon>Tracheophyta</taxon>
        <taxon>Spermatophyta</taxon>
        <taxon>Magnoliopsida</taxon>
        <taxon>eudicotyledons</taxon>
        <taxon>Gunneridae</taxon>
        <taxon>Pentapetalae</taxon>
        <taxon>asterids</taxon>
        <taxon>campanulids</taxon>
        <taxon>Asterales</taxon>
        <taxon>Asteraceae</taxon>
        <taxon>Carduoideae</taxon>
        <taxon>Cardueae</taxon>
        <taxon>Centaureinae</taxon>
        <taxon>Centaurea</taxon>
    </lineage>
</organism>
<gene>
    <name evidence="1" type="ORF">OSB04_009041</name>
</gene>
<proteinExistence type="predicted"/>
<dbReference type="AlphaFoldDB" id="A0AA38U0M7"/>
<keyword evidence="2" id="KW-1185">Reference proteome</keyword>